<evidence type="ECO:0000313" key="2">
    <source>
        <dbReference type="Proteomes" id="UP001174909"/>
    </source>
</evidence>
<gene>
    <name evidence="1" type="ORF">GBAR_LOCUS3523</name>
</gene>
<keyword evidence="2" id="KW-1185">Reference proteome</keyword>
<sequence length="46" mass="5185">MRSVSHAAASGAECVHSMEMAVYLKWIWMVLQPKHFSTRLTTSMAC</sequence>
<dbReference type="Proteomes" id="UP001174909">
    <property type="component" value="Unassembled WGS sequence"/>
</dbReference>
<name>A0AA35R5G7_GEOBA</name>
<accession>A0AA35R5G7</accession>
<protein>
    <submittedName>
        <fullName evidence="1">Uncharacterized protein</fullName>
    </submittedName>
</protein>
<evidence type="ECO:0000313" key="1">
    <source>
        <dbReference type="EMBL" id="CAI8003009.1"/>
    </source>
</evidence>
<dbReference type="AlphaFoldDB" id="A0AA35R5G7"/>
<reference evidence="1" key="1">
    <citation type="submission" date="2023-03" db="EMBL/GenBank/DDBJ databases">
        <authorList>
            <person name="Steffen K."/>
            <person name="Cardenas P."/>
        </authorList>
    </citation>
    <scope>NUCLEOTIDE SEQUENCE</scope>
</reference>
<organism evidence="1 2">
    <name type="scientific">Geodia barretti</name>
    <name type="common">Barrett's horny sponge</name>
    <dbReference type="NCBI Taxonomy" id="519541"/>
    <lineage>
        <taxon>Eukaryota</taxon>
        <taxon>Metazoa</taxon>
        <taxon>Porifera</taxon>
        <taxon>Demospongiae</taxon>
        <taxon>Heteroscleromorpha</taxon>
        <taxon>Tetractinellida</taxon>
        <taxon>Astrophorina</taxon>
        <taxon>Geodiidae</taxon>
        <taxon>Geodia</taxon>
    </lineage>
</organism>
<comment type="caution">
    <text evidence="1">The sequence shown here is derived from an EMBL/GenBank/DDBJ whole genome shotgun (WGS) entry which is preliminary data.</text>
</comment>
<proteinExistence type="predicted"/>
<dbReference type="EMBL" id="CASHTH010000502">
    <property type="protein sequence ID" value="CAI8003009.1"/>
    <property type="molecule type" value="Genomic_DNA"/>
</dbReference>